<keyword evidence="5" id="KW-0472">Membrane</keyword>
<accession>X1T9B0</accession>
<sequence>RRVVGDNSVDEVITIGRARIANEAQEELQKLCDLYEIGIEVNQLIFQDVNPPDQVKPSFNEVNESLQEKERKINEAWSEYNELIPRSRGEAQQMISAAEGYAMERVNNSKGDANRFVAIYREYARAPLVTRKRLYLETINAILAW</sequence>
<feature type="domain" description="Band 7" evidence="6">
    <location>
        <begin position="1"/>
        <end position="76"/>
    </location>
</feature>
<evidence type="ECO:0000256" key="1">
    <source>
        <dbReference type="ARBA" id="ARBA00004370"/>
    </source>
</evidence>
<dbReference type="AlphaFoldDB" id="X1T9B0"/>
<keyword evidence="3" id="KW-0812">Transmembrane</keyword>
<organism evidence="7">
    <name type="scientific">marine sediment metagenome</name>
    <dbReference type="NCBI Taxonomy" id="412755"/>
    <lineage>
        <taxon>unclassified sequences</taxon>
        <taxon>metagenomes</taxon>
        <taxon>ecological metagenomes</taxon>
    </lineage>
</organism>
<dbReference type="Gene3D" id="3.30.479.30">
    <property type="entry name" value="Band 7 domain"/>
    <property type="match status" value="1"/>
</dbReference>
<name>X1T9B0_9ZZZZ</name>
<evidence type="ECO:0000256" key="5">
    <source>
        <dbReference type="ARBA" id="ARBA00023136"/>
    </source>
</evidence>
<dbReference type="GO" id="GO:0016020">
    <property type="term" value="C:membrane"/>
    <property type="evidence" value="ECO:0007669"/>
    <property type="project" value="UniProtKB-SubCell"/>
</dbReference>
<comment type="subcellular location">
    <subcellularLocation>
        <location evidence="1">Membrane</location>
    </subcellularLocation>
</comment>
<evidence type="ECO:0000256" key="3">
    <source>
        <dbReference type="ARBA" id="ARBA00022692"/>
    </source>
</evidence>
<evidence type="ECO:0000256" key="4">
    <source>
        <dbReference type="ARBA" id="ARBA00022989"/>
    </source>
</evidence>
<dbReference type="EMBL" id="BARW01012436">
    <property type="protein sequence ID" value="GAI84125.1"/>
    <property type="molecule type" value="Genomic_DNA"/>
</dbReference>
<dbReference type="InterPro" id="IPR001107">
    <property type="entry name" value="Band_7"/>
</dbReference>
<reference evidence="7" key="1">
    <citation type="journal article" date="2014" name="Front. Microbiol.">
        <title>High frequency of phylogenetically diverse reductive dehalogenase-homologous genes in deep subseafloor sedimentary metagenomes.</title>
        <authorList>
            <person name="Kawai M."/>
            <person name="Futagami T."/>
            <person name="Toyoda A."/>
            <person name="Takaki Y."/>
            <person name="Nishi S."/>
            <person name="Hori S."/>
            <person name="Arai W."/>
            <person name="Tsubouchi T."/>
            <person name="Morono Y."/>
            <person name="Uchiyama I."/>
            <person name="Ito T."/>
            <person name="Fujiyama A."/>
            <person name="Inagaki F."/>
            <person name="Takami H."/>
        </authorList>
    </citation>
    <scope>NUCLEOTIDE SEQUENCE</scope>
    <source>
        <strain evidence="7">Expedition CK06-06</strain>
    </source>
</reference>
<dbReference type="InterPro" id="IPR050710">
    <property type="entry name" value="Band7/mec-2_domain"/>
</dbReference>
<protein>
    <recommendedName>
        <fullName evidence="6">Band 7 domain-containing protein</fullName>
    </recommendedName>
</protein>
<keyword evidence="4" id="KW-1133">Transmembrane helix</keyword>
<feature type="non-terminal residue" evidence="7">
    <location>
        <position position="1"/>
    </location>
</feature>
<evidence type="ECO:0000259" key="6">
    <source>
        <dbReference type="Pfam" id="PF01145"/>
    </source>
</evidence>
<dbReference type="Pfam" id="PF01145">
    <property type="entry name" value="Band_7"/>
    <property type="match status" value="1"/>
</dbReference>
<comment type="caution">
    <text evidence="7">The sequence shown here is derived from an EMBL/GenBank/DDBJ whole genome shotgun (WGS) entry which is preliminary data.</text>
</comment>
<dbReference type="InterPro" id="IPR036013">
    <property type="entry name" value="Band_7/SPFH_dom_sf"/>
</dbReference>
<dbReference type="CDD" id="cd03404">
    <property type="entry name" value="SPFH_HflK"/>
    <property type="match status" value="1"/>
</dbReference>
<proteinExistence type="inferred from homology"/>
<evidence type="ECO:0000256" key="2">
    <source>
        <dbReference type="ARBA" id="ARBA00006971"/>
    </source>
</evidence>
<comment type="similarity">
    <text evidence="2">Belongs to the band 7/mec-2 family. HflK subfamily.</text>
</comment>
<dbReference type="SUPFAM" id="SSF117892">
    <property type="entry name" value="Band 7/SPFH domain"/>
    <property type="match status" value="1"/>
</dbReference>
<dbReference type="InterPro" id="IPR010201">
    <property type="entry name" value="HflK"/>
</dbReference>
<gene>
    <name evidence="7" type="ORF">S12H4_23419</name>
</gene>
<dbReference type="PANTHER" id="PTHR43327:SF2">
    <property type="entry name" value="MODULATOR OF FTSH PROTEASE HFLK"/>
    <property type="match status" value="1"/>
</dbReference>
<evidence type="ECO:0000313" key="7">
    <source>
        <dbReference type="EMBL" id="GAI84125.1"/>
    </source>
</evidence>
<dbReference type="PANTHER" id="PTHR43327">
    <property type="entry name" value="STOMATIN-LIKE PROTEIN 2, MITOCHONDRIAL"/>
    <property type="match status" value="1"/>
</dbReference>